<organism evidence="4 5">
    <name type="scientific">Arsenophonus apicola</name>
    <dbReference type="NCBI Taxonomy" id="2879119"/>
    <lineage>
        <taxon>Bacteria</taxon>
        <taxon>Pseudomonadati</taxon>
        <taxon>Pseudomonadota</taxon>
        <taxon>Gammaproteobacteria</taxon>
        <taxon>Enterobacterales</taxon>
        <taxon>Morganellaceae</taxon>
        <taxon>Arsenophonus</taxon>
    </lineage>
</organism>
<name>A0ABY8P142_9GAMM</name>
<gene>
    <name evidence="4" type="ORF">QG404_00150</name>
</gene>
<proteinExistence type="predicted"/>
<dbReference type="Pfam" id="PF23536">
    <property type="entry name" value="TraK_C"/>
    <property type="match status" value="1"/>
</dbReference>
<evidence type="ECO:0000313" key="4">
    <source>
        <dbReference type="EMBL" id="WGO82129.1"/>
    </source>
</evidence>
<feature type="domain" description="TraK C-terminal" evidence="3">
    <location>
        <begin position="129"/>
        <end position="230"/>
    </location>
</feature>
<reference evidence="4 5" key="1">
    <citation type="submission" date="2023-04" db="EMBL/GenBank/DDBJ databases">
        <title>Genome dynamics across the evolutionary transition to endosymbiosis.</title>
        <authorList>
            <person name="Siozios S."/>
            <person name="Nadal-Jimenez P."/>
            <person name="Azagi T."/>
            <person name="Sprong H."/>
            <person name="Frost C.L."/>
            <person name="Parratt S.R."/>
            <person name="Taylor G."/>
            <person name="Brettell L."/>
            <person name="Lew K.C."/>
            <person name="Croft L."/>
            <person name="King K.C."/>
            <person name="Brockhurst M.A."/>
            <person name="Hypsa V."/>
            <person name="Novakova E."/>
            <person name="Darby A.C."/>
            <person name="Hurst G.D.D."/>
        </authorList>
    </citation>
    <scope>NUCLEOTIDE SEQUENCE [LARGE SCALE GENOMIC DNA]</scope>
    <source>
        <strain evidence="5">aApi_AU</strain>
        <plasmid evidence="4 5">paApi_AU3</plasmid>
    </source>
</reference>
<feature type="chain" id="PRO_5045780246" evidence="1">
    <location>
        <begin position="20"/>
        <end position="237"/>
    </location>
</feature>
<geneLocation type="plasmid" evidence="4 5">
    <name>paApi_AU3</name>
</geneLocation>
<dbReference type="Proteomes" id="UP001231859">
    <property type="component" value="Plasmid paApi_AU3"/>
</dbReference>
<dbReference type="RefSeq" id="WP_280936897.1">
    <property type="nucleotide sequence ID" value="NZ_CP123754.1"/>
</dbReference>
<protein>
    <submittedName>
        <fullName evidence="4">Type-F conjugative transfer system secretin TraK</fullName>
    </submittedName>
</protein>
<keyword evidence="5" id="KW-1185">Reference proteome</keyword>
<dbReference type="EMBL" id="CP123754">
    <property type="protein sequence ID" value="WGO82129.1"/>
    <property type="molecule type" value="Genomic_DNA"/>
</dbReference>
<dbReference type="InterPro" id="IPR010563">
    <property type="entry name" value="TraK_N"/>
</dbReference>
<dbReference type="InterPro" id="IPR055397">
    <property type="entry name" value="TraK_C"/>
</dbReference>
<accession>A0ABY8P142</accession>
<dbReference type="Pfam" id="PF06586">
    <property type="entry name" value="TraK_N"/>
    <property type="match status" value="1"/>
</dbReference>
<evidence type="ECO:0000313" key="5">
    <source>
        <dbReference type="Proteomes" id="UP001231859"/>
    </source>
</evidence>
<keyword evidence="4" id="KW-0614">Plasmid</keyword>
<evidence type="ECO:0000259" key="2">
    <source>
        <dbReference type="Pfam" id="PF06586"/>
    </source>
</evidence>
<evidence type="ECO:0000256" key="1">
    <source>
        <dbReference type="SAM" id="SignalP"/>
    </source>
</evidence>
<feature type="domain" description="TraK N-terminal" evidence="2">
    <location>
        <begin position="23"/>
        <end position="113"/>
    </location>
</feature>
<evidence type="ECO:0000259" key="3">
    <source>
        <dbReference type="Pfam" id="PF23536"/>
    </source>
</evidence>
<keyword evidence="1" id="KW-0732">Signal</keyword>
<feature type="signal peptide" evidence="1">
    <location>
        <begin position="1"/>
        <end position="19"/>
    </location>
</feature>
<sequence length="237" mass="26278">MNKLLFCLSFMLISTSIWAETLTVTPHGVVRLSVSNREPNVIAVMNDRIVEANSAAGKLADKKATDSGALIFTTDETAPFSLYIETEKGFGFTVNAIPVKKSQGINVSVMNAEAKADAVAQAWEKTSDSYSQFITRTFTAAMNDNIPTGFVKNGRVNVNWSASALANFRFRDSVSFQGKNIRLLRVNVENKTSQPIQLNERVFWVPQTMAIAFNPTVNTLRPHEQVTLFLLIKEKPE</sequence>